<evidence type="ECO:0000313" key="5">
    <source>
        <dbReference type="Proteomes" id="UP001156690"/>
    </source>
</evidence>
<dbReference type="Pfam" id="PF01979">
    <property type="entry name" value="Amidohydro_1"/>
    <property type="match status" value="1"/>
</dbReference>
<evidence type="ECO:0000256" key="2">
    <source>
        <dbReference type="ARBA" id="ARBA00022801"/>
    </source>
</evidence>
<dbReference type="GO" id="GO:0006046">
    <property type="term" value="P:N-acetylglucosamine catabolic process"/>
    <property type="evidence" value="ECO:0007669"/>
    <property type="project" value="TreeGrafter"/>
</dbReference>
<name>A0AAV5NTF3_9VIBR</name>
<evidence type="ECO:0000256" key="1">
    <source>
        <dbReference type="ARBA" id="ARBA00010716"/>
    </source>
</evidence>
<gene>
    <name evidence="4" type="ORF">GCM10007932_30750</name>
</gene>
<dbReference type="InterPro" id="IPR006680">
    <property type="entry name" value="Amidohydro-rel"/>
</dbReference>
<keyword evidence="2" id="KW-0378">Hydrolase</keyword>
<comment type="caution">
    <text evidence="4">The sequence shown here is derived from an EMBL/GenBank/DDBJ whole genome shotgun (WGS) entry which is preliminary data.</text>
</comment>
<sequence>MSSASLKSLLVYSGDDRPLMRYDINELGIISRITNEVPAFCLDVNNQDSVVTPGLVDIQINGFNGLDFNSYGVTAEKLDSALSAMLKCGVTRCLPTLISAEENKLYRLLQELDDAVKQSTLGKEMVMGYHIEGPFLSPKEGFVGAHPKKAMIPGSVAIVKKMQSLSSKPIKLMTVAPEIDGVIDLISFLKSEGITVALGHTNASSEKISEAVNAGAILSTHLGNGLAHQLHKVDNPLMAQLAHDGLYASFIADGLHVKPEMLKTWLRAKTLPRAVLTTDATAAGGLSQHPGRYWLGEAEIELCSDGVVRIPGSPYFAGSSARMDKMLRDTMKWCGLTMSELLQITRHNPLQLLSHPNTLPRVGDRAEFLEWSLTPDGPFLMAAYLGKHSISHTIKESHK</sequence>
<dbReference type="AlphaFoldDB" id="A0AAV5NTF3"/>
<dbReference type="Proteomes" id="UP001156690">
    <property type="component" value="Unassembled WGS sequence"/>
</dbReference>
<accession>A0AAV5NTF3</accession>
<dbReference type="Gene3D" id="3.20.20.140">
    <property type="entry name" value="Metal-dependent hydrolases"/>
    <property type="match status" value="1"/>
</dbReference>
<comment type="similarity">
    <text evidence="1">Belongs to the metallo-dependent hydrolases superfamily. NagA family.</text>
</comment>
<dbReference type="EMBL" id="BSNX01000037">
    <property type="protein sequence ID" value="GLQ73715.1"/>
    <property type="molecule type" value="Genomic_DNA"/>
</dbReference>
<dbReference type="InterPro" id="IPR032466">
    <property type="entry name" value="Metal_Hydrolase"/>
</dbReference>
<proteinExistence type="inferred from homology"/>
<dbReference type="PANTHER" id="PTHR11113:SF14">
    <property type="entry name" value="N-ACETYLGLUCOSAMINE-6-PHOSPHATE DEACETYLASE"/>
    <property type="match status" value="1"/>
</dbReference>
<keyword evidence="5" id="KW-1185">Reference proteome</keyword>
<reference evidence="5" key="1">
    <citation type="journal article" date="2019" name="Int. J. Syst. Evol. Microbiol.">
        <title>The Global Catalogue of Microorganisms (GCM) 10K type strain sequencing project: providing services to taxonomists for standard genome sequencing and annotation.</title>
        <authorList>
            <consortium name="The Broad Institute Genomics Platform"/>
            <consortium name="The Broad Institute Genome Sequencing Center for Infectious Disease"/>
            <person name="Wu L."/>
            <person name="Ma J."/>
        </authorList>
    </citation>
    <scope>NUCLEOTIDE SEQUENCE [LARGE SCALE GENOMIC DNA]</scope>
    <source>
        <strain evidence="5">NBRC 15640</strain>
    </source>
</reference>
<evidence type="ECO:0000259" key="3">
    <source>
        <dbReference type="Pfam" id="PF01979"/>
    </source>
</evidence>
<organism evidence="4 5">
    <name type="scientific">Vibrio penaeicida</name>
    <dbReference type="NCBI Taxonomy" id="104609"/>
    <lineage>
        <taxon>Bacteria</taxon>
        <taxon>Pseudomonadati</taxon>
        <taxon>Pseudomonadota</taxon>
        <taxon>Gammaproteobacteria</taxon>
        <taxon>Vibrionales</taxon>
        <taxon>Vibrionaceae</taxon>
        <taxon>Vibrio</taxon>
    </lineage>
</organism>
<feature type="domain" description="Amidohydrolase-related" evidence="3">
    <location>
        <begin position="50"/>
        <end position="349"/>
    </location>
</feature>
<evidence type="ECO:0000313" key="4">
    <source>
        <dbReference type="EMBL" id="GLQ73715.1"/>
    </source>
</evidence>
<dbReference type="SUPFAM" id="SSF51556">
    <property type="entry name" value="Metallo-dependent hydrolases"/>
    <property type="match status" value="1"/>
</dbReference>
<dbReference type="PANTHER" id="PTHR11113">
    <property type="entry name" value="N-ACETYLGLUCOSAMINE-6-PHOSPHATE DEACETYLASE"/>
    <property type="match status" value="1"/>
</dbReference>
<dbReference type="GO" id="GO:0008448">
    <property type="term" value="F:N-acetylglucosamine-6-phosphate deacetylase activity"/>
    <property type="evidence" value="ECO:0007669"/>
    <property type="project" value="TreeGrafter"/>
</dbReference>
<dbReference type="RefSeq" id="WP_126608466.1">
    <property type="nucleotide sequence ID" value="NZ_AP025144.1"/>
</dbReference>
<protein>
    <recommendedName>
        <fullName evidence="3">Amidohydrolase-related domain-containing protein</fullName>
    </recommendedName>
</protein>